<feature type="non-terminal residue" evidence="5">
    <location>
        <position position="506"/>
    </location>
</feature>
<dbReference type="EMBL" id="JAGFMF010012279">
    <property type="protein sequence ID" value="KAG8504963.1"/>
    <property type="molecule type" value="Genomic_DNA"/>
</dbReference>
<dbReference type="OrthoDB" id="45518at2759"/>
<evidence type="ECO:0000313" key="6">
    <source>
        <dbReference type="Proteomes" id="UP000700334"/>
    </source>
</evidence>
<dbReference type="PANTHER" id="PTHR45809">
    <property type="entry name" value="VIRAL IAP-ASSOCIATED FACTOR HOMOLOG"/>
    <property type="match status" value="1"/>
</dbReference>
<dbReference type="GO" id="GO:0006457">
    <property type="term" value="P:protein folding"/>
    <property type="evidence" value="ECO:0007669"/>
    <property type="project" value="TreeGrafter"/>
</dbReference>
<evidence type="ECO:0000256" key="3">
    <source>
        <dbReference type="SAM" id="MobiDB-lite"/>
    </source>
</evidence>
<comment type="similarity">
    <text evidence="1">Belongs to the phosducin family.</text>
</comment>
<gene>
    <name evidence="5" type="ORF">J0S82_017548</name>
</gene>
<dbReference type="Pfam" id="PF02114">
    <property type="entry name" value="Phosducin"/>
    <property type="match status" value="1"/>
</dbReference>
<dbReference type="Gene3D" id="3.40.30.10">
    <property type="entry name" value="Glutaredoxin"/>
    <property type="match status" value="1"/>
</dbReference>
<feature type="coiled-coil region" evidence="2">
    <location>
        <begin position="45"/>
        <end position="79"/>
    </location>
</feature>
<sequence>WTPPQEWPKIDGSPLQLEQALYEIEENLDGCSAREAAGAVGWAFLTALRESRQKEQSRVQQLQDEMWELRQRLRILEEEVWKKQPTTLEMPDSSEKVKREASPLPESHPVVGDQPATPEMPDSSGEEEEAAPILWARPVVTQKMKRQRPMAPGGKAPPRIKNLELGTHRCAGGHASALPGNRAAPTAPVETATRVAGSLPNLGRHRSLNRVPSQGQAHQCHQRSDTIGAIRTKLKGKPGEWISSASKKFYLEDISNLPLGPGCDHRDPNEDTEWNEILRDFGILPPKEEPKDEIEEMVLRLQEEAMVKPYEKMTLTQMKEAEDEFDDEDMRAFEIYREKRLQEWKALKKKQKFGELREISGNQYVNEVTNAETDVWVIIHLYRSSIPMCLLVNQHLSLLARKFPETKFVKAIVNSCIQHYHDNCLPTIFVYKNGQIEGKFIGIIECGGINLKLEELEWKLAEVGAIQTDLEENPKKSIVDVMVSSIRNTSIFDDTNSSNSDNDDTK</sequence>
<evidence type="ECO:0000313" key="5">
    <source>
        <dbReference type="EMBL" id="KAG8504963.1"/>
    </source>
</evidence>
<proteinExistence type="inferred from homology"/>
<feature type="region of interest" description="Disordered" evidence="3">
    <location>
        <begin position="86"/>
        <end position="130"/>
    </location>
</feature>
<dbReference type="SUPFAM" id="SSF52833">
    <property type="entry name" value="Thioredoxin-like"/>
    <property type="match status" value="1"/>
</dbReference>
<dbReference type="Proteomes" id="UP000700334">
    <property type="component" value="Unassembled WGS sequence"/>
</dbReference>
<dbReference type="InterPro" id="IPR036249">
    <property type="entry name" value="Thioredoxin-like_sf"/>
</dbReference>
<dbReference type="InterPro" id="IPR051498">
    <property type="entry name" value="Phosducin-like_chap/apop_reg"/>
</dbReference>
<reference evidence="5" key="1">
    <citation type="journal article" date="2021" name="Evol. Appl.">
        <title>The genome of the Pyrenean desman and the effects of bottlenecks and inbreeding on the genomic landscape of an endangered species.</title>
        <authorList>
            <person name="Escoda L."/>
            <person name="Castresana J."/>
        </authorList>
    </citation>
    <scope>NUCLEOTIDE SEQUENCE</scope>
    <source>
        <strain evidence="5">IBE-C5619</strain>
    </source>
</reference>
<evidence type="ECO:0000256" key="1">
    <source>
        <dbReference type="ARBA" id="ARBA00009686"/>
    </source>
</evidence>
<organism evidence="5 6">
    <name type="scientific">Galemys pyrenaicus</name>
    <name type="common">Iberian desman</name>
    <name type="synonym">Pyrenean desman</name>
    <dbReference type="NCBI Taxonomy" id="202257"/>
    <lineage>
        <taxon>Eukaryota</taxon>
        <taxon>Metazoa</taxon>
        <taxon>Chordata</taxon>
        <taxon>Craniata</taxon>
        <taxon>Vertebrata</taxon>
        <taxon>Euteleostomi</taxon>
        <taxon>Mammalia</taxon>
        <taxon>Eutheria</taxon>
        <taxon>Laurasiatheria</taxon>
        <taxon>Eulipotyphla</taxon>
        <taxon>Talpidae</taxon>
        <taxon>Galemys</taxon>
    </lineage>
</organism>
<name>A0A8J5ZBE1_GALPY</name>
<evidence type="ECO:0000256" key="2">
    <source>
        <dbReference type="SAM" id="Coils"/>
    </source>
</evidence>
<accession>A0A8J5ZBE1</accession>
<protein>
    <submittedName>
        <fullName evidence="5">Phosducin-like protein 2</fullName>
    </submittedName>
</protein>
<dbReference type="PANTHER" id="PTHR45809:SF1">
    <property type="entry name" value="PHOSDUCIN-LIKE PROTEIN 2"/>
    <property type="match status" value="1"/>
</dbReference>
<feature type="domain" description="Phosducin" evidence="4">
    <location>
        <begin position="302"/>
        <end position="465"/>
    </location>
</feature>
<keyword evidence="6" id="KW-1185">Reference proteome</keyword>
<dbReference type="GO" id="GO:0005737">
    <property type="term" value="C:cytoplasm"/>
    <property type="evidence" value="ECO:0007669"/>
    <property type="project" value="TreeGrafter"/>
</dbReference>
<comment type="caution">
    <text evidence="5">The sequence shown here is derived from an EMBL/GenBank/DDBJ whole genome shotgun (WGS) entry which is preliminary data.</text>
</comment>
<keyword evidence="2" id="KW-0175">Coiled coil</keyword>
<dbReference type="InterPro" id="IPR024253">
    <property type="entry name" value="Phosducin_thioredoxin-like_dom"/>
</dbReference>
<evidence type="ECO:0000259" key="4">
    <source>
        <dbReference type="Pfam" id="PF02114"/>
    </source>
</evidence>
<dbReference type="AlphaFoldDB" id="A0A8J5ZBE1"/>
<dbReference type="CDD" id="cd02988">
    <property type="entry name" value="Phd_like_VIAF"/>
    <property type="match status" value="1"/>
</dbReference>